<comment type="caution">
    <text evidence="5">The sequence shown here is derived from an EMBL/GenBank/DDBJ whole genome shotgun (WGS) entry which is preliminary data.</text>
</comment>
<evidence type="ECO:0000256" key="2">
    <source>
        <dbReference type="ARBA" id="ARBA00023002"/>
    </source>
</evidence>
<accession>A0A081DFS5</accession>
<dbReference type="PANTHER" id="PTHR43364">
    <property type="entry name" value="NADH-SPECIFIC METHYLGLYOXAL REDUCTASE-RELATED"/>
    <property type="match status" value="1"/>
</dbReference>
<feature type="domain" description="NADP-dependent oxidoreductase" evidence="4">
    <location>
        <begin position="14"/>
        <end position="287"/>
    </location>
</feature>
<reference evidence="5 6" key="1">
    <citation type="journal article" date="2014" name="Genome Announc.">
        <title>Draft Genome Sequences of Marine Flavobacterium Nonlabens Strains NR17, NR24, NR27, NR32, NR33, and Ara13.</title>
        <authorList>
            <person name="Nakanishi M."/>
            <person name="Meirelles P."/>
            <person name="Suzuki R."/>
            <person name="Takatani N."/>
            <person name="Mino S."/>
            <person name="Suda W."/>
            <person name="Oshima K."/>
            <person name="Hattori M."/>
            <person name="Ohkuma M."/>
            <person name="Hosokawa M."/>
            <person name="Miyashita K."/>
            <person name="Thompson F.L."/>
            <person name="Niwa A."/>
            <person name="Sawabe T."/>
            <person name="Sawabe T."/>
        </authorList>
    </citation>
    <scope>NUCLEOTIDE SEQUENCE [LARGE SCALE GENOMIC DNA]</scope>
    <source>
        <strain evidence="6">JCM19296</strain>
    </source>
</reference>
<comment type="similarity">
    <text evidence="3">Belongs to the aldo/keto reductase family. Aldo/keto reductase 2 subfamily.</text>
</comment>
<dbReference type="InterPro" id="IPR023210">
    <property type="entry name" value="NADP_OxRdtase_dom"/>
</dbReference>
<dbReference type="AlphaFoldDB" id="A0A081DFS5"/>
<dbReference type="CDD" id="cd19092">
    <property type="entry name" value="AKR_BsYcsN_EcYdhF-like"/>
    <property type="match status" value="1"/>
</dbReference>
<evidence type="ECO:0000256" key="3">
    <source>
        <dbReference type="ARBA" id="ARBA00038157"/>
    </source>
</evidence>
<evidence type="ECO:0000256" key="1">
    <source>
        <dbReference type="ARBA" id="ARBA00022857"/>
    </source>
</evidence>
<keyword evidence="1" id="KW-0521">NADP</keyword>
<dbReference type="SUPFAM" id="SSF51430">
    <property type="entry name" value="NAD(P)-linked oxidoreductase"/>
    <property type="match status" value="1"/>
</dbReference>
<dbReference type="FunFam" id="3.20.20.100:FF:000008">
    <property type="entry name" value="Aldo/keto reductase family oxidoreductase"/>
    <property type="match status" value="1"/>
</dbReference>
<evidence type="ECO:0000313" key="6">
    <source>
        <dbReference type="Proteomes" id="UP000028980"/>
    </source>
</evidence>
<dbReference type="Gene3D" id="3.20.20.100">
    <property type="entry name" value="NADP-dependent oxidoreductase domain"/>
    <property type="match status" value="1"/>
</dbReference>
<dbReference type="EMBL" id="BBLG01000012">
    <property type="protein sequence ID" value="GAK77771.1"/>
    <property type="molecule type" value="Genomic_DNA"/>
</dbReference>
<evidence type="ECO:0000313" key="5">
    <source>
        <dbReference type="EMBL" id="GAK77771.1"/>
    </source>
</evidence>
<dbReference type="Pfam" id="PF00248">
    <property type="entry name" value="Aldo_ket_red"/>
    <property type="match status" value="1"/>
</dbReference>
<evidence type="ECO:0000259" key="4">
    <source>
        <dbReference type="Pfam" id="PF00248"/>
    </source>
</evidence>
<proteinExistence type="inferred from homology"/>
<dbReference type="GO" id="GO:0016491">
    <property type="term" value="F:oxidoreductase activity"/>
    <property type="evidence" value="ECO:0007669"/>
    <property type="project" value="UniProtKB-KW"/>
</dbReference>
<protein>
    <submittedName>
        <fullName evidence="5">Oxidoreductase</fullName>
    </submittedName>
</protein>
<dbReference type="InterPro" id="IPR036812">
    <property type="entry name" value="NAD(P)_OxRdtase_dom_sf"/>
</dbReference>
<sequence length="300" mass="33834">MNTVKIAPQLEISRIVLGIWRLLDWNMSDQQLLTYLKQSIEAGVTTFDHADIYGDYECEAGFGKALQLEPSLRSQMQLITKCGIKLKSSKFPDRRVKYYDYSKEYIIQQAEQSLKNLNTDYIDVLLLHRPSPFFNPTEVAAAFDELKTSGKVNHLGVSNFTPVQFESLQSYLNEPLVTNQIEISPAQLEHFENGNLDYLIEKRVSPMAWSPLGGGSLLNPQDEKSLKIHDAIARVAVQIEETDLSKVIYTWTLMHPSHIIPVIGTGKIERLKAAVSASDIRLNLEQWFGIYTASLGSDVA</sequence>
<gene>
    <name evidence="5" type="ORF">JCM19296_3380</name>
</gene>
<dbReference type="InterPro" id="IPR050523">
    <property type="entry name" value="AKR_Detox_Biosynth"/>
</dbReference>
<dbReference type="GO" id="GO:0005829">
    <property type="term" value="C:cytosol"/>
    <property type="evidence" value="ECO:0007669"/>
    <property type="project" value="TreeGrafter"/>
</dbReference>
<dbReference type="Proteomes" id="UP000028980">
    <property type="component" value="Unassembled WGS sequence"/>
</dbReference>
<organism evidence="5 6">
    <name type="scientific">Nonlabens ulvanivorans</name>
    <name type="common">Persicivirga ulvanivorans</name>
    <dbReference type="NCBI Taxonomy" id="906888"/>
    <lineage>
        <taxon>Bacteria</taxon>
        <taxon>Pseudomonadati</taxon>
        <taxon>Bacteroidota</taxon>
        <taxon>Flavobacteriia</taxon>
        <taxon>Flavobacteriales</taxon>
        <taxon>Flavobacteriaceae</taxon>
        <taxon>Nonlabens</taxon>
    </lineage>
</organism>
<dbReference type="PANTHER" id="PTHR43364:SF1">
    <property type="entry name" value="OXIDOREDUCTASE YDHF"/>
    <property type="match status" value="1"/>
</dbReference>
<keyword evidence="2" id="KW-0560">Oxidoreductase</keyword>
<name>A0A081DFS5_NONUL</name>